<dbReference type="PANTHER" id="PTHR11319:SF35">
    <property type="entry name" value="OUTER MEMBRANE PROTEIN PMPC-RELATED"/>
    <property type="match status" value="1"/>
</dbReference>
<evidence type="ECO:0000313" key="11">
    <source>
        <dbReference type="EMBL" id="KAK3277241.1"/>
    </source>
</evidence>
<dbReference type="GO" id="GO:0005576">
    <property type="term" value="C:extracellular region"/>
    <property type="evidence" value="ECO:0007669"/>
    <property type="project" value="UniProtKB-SubCell"/>
</dbReference>
<evidence type="ECO:0000256" key="6">
    <source>
        <dbReference type="ARBA" id="ARBA00023136"/>
    </source>
</evidence>
<dbReference type="Pfam" id="PF13229">
    <property type="entry name" value="Beta_helix"/>
    <property type="match status" value="1"/>
</dbReference>
<evidence type="ECO:0000256" key="8">
    <source>
        <dbReference type="SAM" id="MobiDB-lite"/>
    </source>
</evidence>
<evidence type="ECO:0000256" key="3">
    <source>
        <dbReference type="ARBA" id="ARBA00004613"/>
    </source>
</evidence>
<gene>
    <name evidence="11" type="ORF">CYMTET_14739</name>
</gene>
<feature type="signal peptide" evidence="9">
    <location>
        <begin position="1"/>
        <end position="31"/>
    </location>
</feature>
<accession>A0AAE0GFQ1</accession>
<dbReference type="InterPro" id="IPR011050">
    <property type="entry name" value="Pectin_lyase_fold/virulence"/>
</dbReference>
<organism evidence="11 12">
    <name type="scientific">Cymbomonas tetramitiformis</name>
    <dbReference type="NCBI Taxonomy" id="36881"/>
    <lineage>
        <taxon>Eukaryota</taxon>
        <taxon>Viridiplantae</taxon>
        <taxon>Chlorophyta</taxon>
        <taxon>Pyramimonadophyceae</taxon>
        <taxon>Pyramimonadales</taxon>
        <taxon>Pyramimonadaceae</taxon>
        <taxon>Cymbomonas</taxon>
    </lineage>
</organism>
<keyword evidence="7" id="KW-0998">Cell outer membrane</keyword>
<dbReference type="PANTHER" id="PTHR11319">
    <property type="entry name" value="G PROTEIN-COUPLED RECEPTOR-RELATED"/>
    <property type="match status" value="1"/>
</dbReference>
<protein>
    <recommendedName>
        <fullName evidence="10">Right handed beta helix domain-containing protein</fullName>
    </recommendedName>
</protein>
<sequence length="491" mass="51673">MFHGSQHFLLTRGVFLLIWLFLVVSLDPAHAINSLVSQNSFDIIDANRDDCITREEHDSFRGVPWKPSEQRPNDSPSVDGSLKRPSQVTFPLNITFEYQMASVVEEAQTPADLIDRRVPSSPGRELAREPPPAAPTVSEGVPDGTPPLNHNGTVAEIDELNAVYAAAQLQEALETDSIETVLLYSNVSIESGSPLPVLERPLAILGRCDGGNLCELDGNYGERHLSVGPGGNLLLRDVALRRGIATQGGAVYLLEGGVATLEDCVLEDNQALEGGAVFLNGSGTNITLSACSLQHNVASSKTGGGGAVYGGFGSATILRAGTRVIQNRAYDGGGLFVHGEGSYLRAESGEISNNLAEDRGGGVFGDGTRMELLEGCTLVGNKASEGGAVLLQSSEGVYQNCTFTQNSATHAGGAIFTTHAQIDMTDTLVSENKAFVEGGGLNIYNGSNLVMARSNISINNAGKHYSWSSVLDASASSTNLADVIEVPGGTR</sequence>
<dbReference type="InterPro" id="IPR003368">
    <property type="entry name" value="POMP_repeat"/>
</dbReference>
<evidence type="ECO:0000256" key="7">
    <source>
        <dbReference type="ARBA" id="ARBA00023237"/>
    </source>
</evidence>
<keyword evidence="5 9" id="KW-0732">Signal</keyword>
<feature type="region of interest" description="Disordered" evidence="8">
    <location>
        <begin position="58"/>
        <end position="84"/>
    </location>
</feature>
<keyword evidence="6" id="KW-0472">Membrane</keyword>
<comment type="caution">
    <text evidence="11">The sequence shown here is derived from an EMBL/GenBank/DDBJ whole genome shotgun (WGS) entry which is preliminary data.</text>
</comment>
<evidence type="ECO:0000256" key="2">
    <source>
        <dbReference type="ARBA" id="ARBA00004442"/>
    </source>
</evidence>
<dbReference type="SUPFAM" id="SSF51126">
    <property type="entry name" value="Pectin lyase-like"/>
    <property type="match status" value="1"/>
</dbReference>
<comment type="subcellular location">
    <subcellularLocation>
        <location evidence="1">Cell envelope</location>
    </subcellularLocation>
    <subcellularLocation>
        <location evidence="2">Cell outer membrane</location>
    </subcellularLocation>
    <subcellularLocation>
        <location evidence="3">Secreted</location>
    </subcellularLocation>
</comment>
<evidence type="ECO:0000256" key="9">
    <source>
        <dbReference type="SAM" id="SignalP"/>
    </source>
</evidence>
<feature type="domain" description="Right handed beta helix" evidence="10">
    <location>
        <begin position="338"/>
        <end position="469"/>
    </location>
</feature>
<keyword evidence="4" id="KW-0964">Secreted</keyword>
<feature type="compositionally biased region" description="Polar residues" evidence="8">
    <location>
        <begin position="73"/>
        <end position="84"/>
    </location>
</feature>
<name>A0AAE0GFQ1_9CHLO</name>
<dbReference type="InterPro" id="IPR039448">
    <property type="entry name" value="Beta_helix"/>
</dbReference>
<feature type="region of interest" description="Disordered" evidence="8">
    <location>
        <begin position="115"/>
        <end position="151"/>
    </location>
</feature>
<evidence type="ECO:0000259" key="10">
    <source>
        <dbReference type="Pfam" id="PF13229"/>
    </source>
</evidence>
<evidence type="ECO:0000256" key="4">
    <source>
        <dbReference type="ARBA" id="ARBA00022525"/>
    </source>
</evidence>
<evidence type="ECO:0000256" key="1">
    <source>
        <dbReference type="ARBA" id="ARBA00004196"/>
    </source>
</evidence>
<dbReference type="AlphaFoldDB" id="A0AAE0GFQ1"/>
<feature type="chain" id="PRO_5042144820" description="Right handed beta helix domain-containing protein" evidence="9">
    <location>
        <begin position="32"/>
        <end position="491"/>
    </location>
</feature>
<keyword evidence="12" id="KW-1185">Reference proteome</keyword>
<dbReference type="EMBL" id="LGRX02006200">
    <property type="protein sequence ID" value="KAK3277241.1"/>
    <property type="molecule type" value="Genomic_DNA"/>
</dbReference>
<dbReference type="Proteomes" id="UP001190700">
    <property type="component" value="Unassembled WGS sequence"/>
</dbReference>
<proteinExistence type="predicted"/>
<evidence type="ECO:0000256" key="5">
    <source>
        <dbReference type="ARBA" id="ARBA00022729"/>
    </source>
</evidence>
<evidence type="ECO:0000313" key="12">
    <source>
        <dbReference type="Proteomes" id="UP001190700"/>
    </source>
</evidence>
<reference evidence="11 12" key="1">
    <citation type="journal article" date="2015" name="Genome Biol. Evol.">
        <title>Comparative Genomics of a Bacterivorous Green Alga Reveals Evolutionary Causalities and Consequences of Phago-Mixotrophic Mode of Nutrition.</title>
        <authorList>
            <person name="Burns J.A."/>
            <person name="Paasch A."/>
            <person name="Narechania A."/>
            <person name="Kim E."/>
        </authorList>
    </citation>
    <scope>NUCLEOTIDE SEQUENCE [LARGE SCALE GENOMIC DNA]</scope>
    <source>
        <strain evidence="11 12">PLY_AMNH</strain>
    </source>
</reference>
<dbReference type="NCBIfam" id="TIGR01376">
    <property type="entry name" value="POMP_repeat"/>
    <property type="match status" value="1"/>
</dbReference>